<name>A0AB73H3H4_9XANT</name>
<dbReference type="NCBIfam" id="TIGR02532">
    <property type="entry name" value="IV_pilin_GFxxxE"/>
    <property type="match status" value="1"/>
</dbReference>
<sequence length="495" mass="51861">MRIKHRGFVLMELVIALAILAALSIGLISVIRSQAQSKQLAIAANQLVDFTNATEQYVKNEYNTILSSAGTTSPVVISVANLQAAGLLPASYPNANVFGQVPTGRSRKASGNTLETLVIYTGGVALSQSDLDELAGLAAQQGVAGGSVGSADTTRAVGFLGAWSMPLSNFAISPGAGRAAANVSYTNEARSDTALHRQAIPGRPELNRMSTSIDMANNSIDNGGRIAAQDVDAANGMQANQIAIGKSVFGALPYAYETVQINSGLTFRVAAGTKELAAFQSDGSSIFRGNLYADSVNATGISRAADLIASNTVQGQDVFANNWFRSRGNGGWYSEQYGGGWHMTDTTWIRAYGDKNIYTGGEIRGGAVTAEGRLQANELKLNRIESEGASCSETGLNARSSQGALLSCTLGQWKSGGGISTTIVTGARSAGCSLSSYATCPVGTLVVGGGYMWNQNCNGKEEYQFTSFDRPWGNAGWEARVQQALVTAYAICVPY</sequence>
<feature type="domain" description="Bacterial shufflon protein N-terminal" evidence="1">
    <location>
        <begin position="308"/>
        <end position="410"/>
    </location>
</feature>
<dbReference type="AlphaFoldDB" id="A0AB73H3H4"/>
<feature type="domain" description="Bacterial shufflon protein N-terminal" evidence="1">
    <location>
        <begin position="36"/>
        <end position="243"/>
    </location>
</feature>
<dbReference type="RefSeq" id="WP_011345627.1">
    <property type="nucleotide sequence ID" value="NZ_JACIIQ010000046.1"/>
</dbReference>
<dbReference type="Pfam" id="PF04917">
    <property type="entry name" value="Shufflon_N"/>
    <property type="match status" value="2"/>
</dbReference>
<evidence type="ECO:0000259" key="1">
    <source>
        <dbReference type="Pfam" id="PF04917"/>
    </source>
</evidence>
<gene>
    <name evidence="2" type="ORF">FHR65_004510</name>
</gene>
<proteinExistence type="predicted"/>
<dbReference type="EMBL" id="JACIIQ010000046">
    <property type="protein sequence ID" value="MBB5672900.1"/>
    <property type="molecule type" value="Genomic_DNA"/>
</dbReference>
<dbReference type="InterPro" id="IPR045584">
    <property type="entry name" value="Pilin-like"/>
</dbReference>
<organism evidence="2">
    <name type="scientific">Xanthomonas arboricola</name>
    <dbReference type="NCBI Taxonomy" id="56448"/>
    <lineage>
        <taxon>Bacteria</taxon>
        <taxon>Pseudomonadati</taxon>
        <taxon>Pseudomonadota</taxon>
        <taxon>Gammaproteobacteria</taxon>
        <taxon>Lysobacterales</taxon>
        <taxon>Lysobacteraceae</taxon>
        <taxon>Xanthomonas</taxon>
    </lineage>
</organism>
<comment type="caution">
    <text evidence="2">The sequence shown here is derived from an EMBL/GenBank/DDBJ whole genome shotgun (WGS) entry which is preliminary data.</text>
</comment>
<dbReference type="SUPFAM" id="SSF54523">
    <property type="entry name" value="Pili subunits"/>
    <property type="match status" value="1"/>
</dbReference>
<dbReference type="Proteomes" id="UP000528595">
    <property type="component" value="Unassembled WGS sequence"/>
</dbReference>
<dbReference type="InterPro" id="IPR012902">
    <property type="entry name" value="N_methyl_site"/>
</dbReference>
<accession>A0AB73H3H4</accession>
<dbReference type="InterPro" id="IPR007001">
    <property type="entry name" value="Shufflon_N"/>
</dbReference>
<protein>
    <submittedName>
        <fullName evidence="2">Prepilin-type N-terminal cleavage/methylation domain-containing protein</fullName>
    </submittedName>
</protein>
<reference evidence="2" key="1">
    <citation type="submission" date="2020-08" db="EMBL/GenBank/DDBJ databases">
        <title>Studying the diversity of plant-associated saprophytic bacteria and their role in host health and plant-pathogen interactions.</title>
        <authorList>
            <person name="Potnis N."/>
        </authorList>
    </citation>
    <scope>NUCLEOTIDE SEQUENCE</scope>
    <source>
        <strain evidence="2">F21</strain>
    </source>
</reference>
<evidence type="ECO:0000313" key="2">
    <source>
        <dbReference type="EMBL" id="MBB5672900.1"/>
    </source>
</evidence>